<accession>A0A0F3N354</accession>
<dbReference type="PATRIC" id="fig|1359164.3.peg.1529"/>
<sequence>MCDFLGVEGYNLLVAGRNKDKLASLQKKLQGKYPNIIVKILIINFSDIETIKNSANTN</sequence>
<dbReference type="RefSeq" id="WP_014392507.1">
    <property type="nucleotide sequence ID" value="NZ_LANR01000001.1"/>
</dbReference>
<dbReference type="Proteomes" id="UP000033556">
    <property type="component" value="Unassembled WGS sequence"/>
</dbReference>
<reference evidence="1 2" key="1">
    <citation type="submission" date="2015-01" db="EMBL/GenBank/DDBJ databases">
        <title>Genome Sequencing of Rickettsiales.</title>
        <authorList>
            <person name="Daugherty S.C."/>
            <person name="Su Q."/>
            <person name="Abolude K."/>
            <person name="Beier-Sexton M."/>
            <person name="Carlyon J.A."/>
            <person name="Carter R."/>
            <person name="Day N.P."/>
            <person name="Dumler S.J."/>
            <person name="Dyachenko V."/>
            <person name="Godinez A."/>
            <person name="Kurtti T.J."/>
            <person name="Lichay M."/>
            <person name="Mullins K.E."/>
            <person name="Ott S."/>
            <person name="Pappas-Brown V."/>
            <person name="Paris D.H."/>
            <person name="Patel P."/>
            <person name="Richards A.L."/>
            <person name="Sadzewicz L."/>
            <person name="Sears K."/>
            <person name="Seidman D."/>
            <person name="Sengamalay N."/>
            <person name="Stenos J."/>
            <person name="Tallon L.J."/>
            <person name="Vincent G."/>
            <person name="Fraser C.M."/>
            <person name="Munderloh U."/>
            <person name="Dunning-Hotopp J.C."/>
        </authorList>
    </citation>
    <scope>NUCLEOTIDE SEQUENCE [LARGE SCALE GENOMIC DNA]</scope>
    <source>
        <strain evidence="1 2">Ac/Pa</strain>
    </source>
</reference>
<comment type="caution">
    <text evidence="1">The sequence shown here is derived from an EMBL/GenBank/DDBJ whole genome shotgun (WGS) entry which is preliminary data.</text>
</comment>
<proteinExistence type="predicted"/>
<gene>
    <name evidence="1" type="ORF">APHACPA_1542</name>
</gene>
<dbReference type="AlphaFoldDB" id="A0A0F3N354"/>
<protein>
    <recommendedName>
        <fullName evidence="3">Short chain dehydrogenase family protein</fullName>
    </recommendedName>
</protein>
<organism evidence="1 2">
    <name type="scientific">Rickettsia amblyommatis str. Ac/Pa</name>
    <dbReference type="NCBI Taxonomy" id="1359164"/>
    <lineage>
        <taxon>Bacteria</taxon>
        <taxon>Pseudomonadati</taxon>
        <taxon>Pseudomonadota</taxon>
        <taxon>Alphaproteobacteria</taxon>
        <taxon>Rickettsiales</taxon>
        <taxon>Rickettsiaceae</taxon>
        <taxon>Rickettsieae</taxon>
        <taxon>Rickettsia</taxon>
        <taxon>spotted fever group</taxon>
    </lineage>
</organism>
<evidence type="ECO:0000313" key="1">
    <source>
        <dbReference type="EMBL" id="KJV62513.1"/>
    </source>
</evidence>
<keyword evidence="2" id="KW-1185">Reference proteome</keyword>
<evidence type="ECO:0000313" key="2">
    <source>
        <dbReference type="Proteomes" id="UP000033556"/>
    </source>
</evidence>
<name>A0A0F3N354_RICAM</name>
<evidence type="ECO:0008006" key="3">
    <source>
        <dbReference type="Google" id="ProtNLM"/>
    </source>
</evidence>
<dbReference type="EMBL" id="LANR01000001">
    <property type="protein sequence ID" value="KJV62513.1"/>
    <property type="molecule type" value="Genomic_DNA"/>
</dbReference>